<dbReference type="SMART" id="SM00350">
    <property type="entry name" value="MCM"/>
    <property type="match status" value="1"/>
</dbReference>
<comment type="function">
    <text evidence="12">Acts as component of the MCM2-7 complex (MCM complex) which is the replicative helicase essential for 'once per cell cycle' DNA replication initiation and elongation in eukaryotic cells. The active ATPase sites in the MCM2-7 ring are formed through the interaction surfaces of two neighboring subunits such that a critical structure of a conserved arginine finger motif is provided in trans relative to the ATP-binding site of the Walker A box of the adjacent subunit. The six ATPase active sites, however, are likely to contribute differentially to the complex helicase activity.</text>
</comment>
<dbReference type="PANTHER" id="PTHR11630:SF26">
    <property type="entry name" value="DNA REPLICATION LICENSING FACTOR MCM7"/>
    <property type="match status" value="1"/>
</dbReference>
<dbReference type="Gene3D" id="3.30.1640.10">
    <property type="entry name" value="mini-chromosome maintenance (MCM) complex, chain A, domain 1"/>
    <property type="match status" value="1"/>
</dbReference>
<dbReference type="InterPro" id="IPR031327">
    <property type="entry name" value="MCM"/>
</dbReference>
<comment type="subcellular location">
    <subcellularLocation>
        <location evidence="1 12">Nucleus</location>
    </subcellularLocation>
</comment>
<keyword evidence="8 12" id="KW-0539">Nucleus</keyword>
<dbReference type="Gene3D" id="3.40.50.300">
    <property type="entry name" value="P-loop containing nucleotide triphosphate hydrolases"/>
    <property type="match status" value="1"/>
</dbReference>
<dbReference type="SUPFAM" id="SSF50249">
    <property type="entry name" value="Nucleic acid-binding proteins"/>
    <property type="match status" value="1"/>
</dbReference>
<dbReference type="PRINTS" id="PR01657">
    <property type="entry name" value="MCMFAMILY"/>
</dbReference>
<dbReference type="OrthoDB" id="3207464at2759"/>
<dbReference type="GO" id="GO:0000727">
    <property type="term" value="P:double-strand break repair via break-induced replication"/>
    <property type="evidence" value="ECO:0007669"/>
    <property type="project" value="TreeGrafter"/>
</dbReference>
<reference evidence="14" key="2">
    <citation type="submission" date="2020-11" db="EMBL/GenBank/DDBJ databases">
        <authorList>
            <person name="Cecchin M."/>
            <person name="Marcolungo L."/>
            <person name="Rossato M."/>
            <person name="Girolomoni L."/>
            <person name="Cosentino E."/>
            <person name="Cuine S."/>
            <person name="Li-Beisson Y."/>
            <person name="Delledonne M."/>
            <person name="Ballottari M."/>
        </authorList>
    </citation>
    <scope>NUCLEOTIDE SEQUENCE</scope>
    <source>
        <strain evidence="14">211/11P</strain>
        <tissue evidence="14">Whole cell</tissue>
    </source>
</reference>
<evidence type="ECO:0000256" key="1">
    <source>
        <dbReference type="ARBA" id="ARBA00004123"/>
    </source>
</evidence>
<dbReference type="InterPro" id="IPR001208">
    <property type="entry name" value="MCM_dom"/>
</dbReference>
<reference evidence="14" key="1">
    <citation type="journal article" date="2019" name="Plant J.">
        <title>Chlorella vulgaris genome assembly and annotation reveals the molecular basis for metabolic acclimation to high light conditions.</title>
        <authorList>
            <person name="Cecchin M."/>
            <person name="Marcolungo L."/>
            <person name="Rossato M."/>
            <person name="Girolomoni L."/>
            <person name="Cosentino E."/>
            <person name="Cuine S."/>
            <person name="Li-Beisson Y."/>
            <person name="Delledonne M."/>
            <person name="Ballottari M."/>
        </authorList>
    </citation>
    <scope>NUCLEOTIDE SEQUENCE</scope>
    <source>
        <strain evidence="14">211/11P</strain>
    </source>
</reference>
<dbReference type="Pfam" id="PF00493">
    <property type="entry name" value="MCM"/>
    <property type="match status" value="1"/>
</dbReference>
<keyword evidence="9 12" id="KW-0131">Cell cycle</keyword>
<dbReference type="InterPro" id="IPR012340">
    <property type="entry name" value="NA-bd_OB-fold"/>
</dbReference>
<evidence type="ECO:0000313" key="14">
    <source>
        <dbReference type="EMBL" id="KAI3438011.1"/>
    </source>
</evidence>
<dbReference type="InterPro" id="IPR027417">
    <property type="entry name" value="P-loop_NTPase"/>
</dbReference>
<keyword evidence="7 11" id="KW-0238">DNA-binding</keyword>
<keyword evidence="15" id="KW-1185">Reference proteome</keyword>
<dbReference type="EC" id="3.6.4.12" evidence="12"/>
<name>A0A9D4Z270_CHLVU</name>
<evidence type="ECO:0000256" key="6">
    <source>
        <dbReference type="ARBA" id="ARBA00022840"/>
    </source>
</evidence>
<dbReference type="InterPro" id="IPR033762">
    <property type="entry name" value="MCM_OB"/>
</dbReference>
<proteinExistence type="inferred from homology"/>
<dbReference type="InterPro" id="IPR003593">
    <property type="entry name" value="AAA+_ATPase"/>
</dbReference>
<dbReference type="GO" id="GO:0005634">
    <property type="term" value="C:nucleus"/>
    <property type="evidence" value="ECO:0007669"/>
    <property type="project" value="UniProtKB-SubCell"/>
</dbReference>
<dbReference type="PRINTS" id="PR01663">
    <property type="entry name" value="MCMPROTEIN7"/>
</dbReference>
<organism evidence="14 15">
    <name type="scientific">Chlorella vulgaris</name>
    <name type="common">Green alga</name>
    <dbReference type="NCBI Taxonomy" id="3077"/>
    <lineage>
        <taxon>Eukaryota</taxon>
        <taxon>Viridiplantae</taxon>
        <taxon>Chlorophyta</taxon>
        <taxon>core chlorophytes</taxon>
        <taxon>Trebouxiophyceae</taxon>
        <taxon>Chlorellales</taxon>
        <taxon>Chlorellaceae</taxon>
        <taxon>Chlorella clade</taxon>
        <taxon>Chlorella</taxon>
    </lineage>
</organism>
<evidence type="ECO:0000256" key="8">
    <source>
        <dbReference type="ARBA" id="ARBA00023242"/>
    </source>
</evidence>
<dbReference type="Pfam" id="PF17855">
    <property type="entry name" value="MCM_lid"/>
    <property type="match status" value="1"/>
</dbReference>
<dbReference type="FunFam" id="3.40.50.300:FF:000826">
    <property type="entry name" value="Replicative DNA helicase Mcm"/>
    <property type="match status" value="1"/>
</dbReference>
<dbReference type="GO" id="GO:0042555">
    <property type="term" value="C:MCM complex"/>
    <property type="evidence" value="ECO:0007669"/>
    <property type="project" value="InterPro"/>
</dbReference>
<dbReference type="GO" id="GO:0016787">
    <property type="term" value="F:hydrolase activity"/>
    <property type="evidence" value="ECO:0007669"/>
    <property type="project" value="UniProtKB-KW"/>
</dbReference>
<comment type="similarity">
    <text evidence="11">Belongs to the MCM family.</text>
</comment>
<dbReference type="CDD" id="cd17758">
    <property type="entry name" value="MCM7"/>
    <property type="match status" value="1"/>
</dbReference>
<evidence type="ECO:0000256" key="5">
    <source>
        <dbReference type="ARBA" id="ARBA00022806"/>
    </source>
</evidence>
<keyword evidence="5 12" id="KW-0347">Helicase</keyword>
<dbReference type="SUPFAM" id="SSF52540">
    <property type="entry name" value="P-loop containing nucleoside triphosphate hydrolases"/>
    <property type="match status" value="1"/>
</dbReference>
<dbReference type="InterPro" id="IPR041562">
    <property type="entry name" value="MCM_lid"/>
</dbReference>
<evidence type="ECO:0000256" key="9">
    <source>
        <dbReference type="ARBA" id="ARBA00023306"/>
    </source>
</evidence>
<dbReference type="EMBL" id="SIDB01000001">
    <property type="protein sequence ID" value="KAI3438011.1"/>
    <property type="molecule type" value="Genomic_DNA"/>
</dbReference>
<evidence type="ECO:0000256" key="4">
    <source>
        <dbReference type="ARBA" id="ARBA00022801"/>
    </source>
</evidence>
<keyword evidence="4 12" id="KW-0378">Hydrolase</keyword>
<evidence type="ECO:0000313" key="15">
    <source>
        <dbReference type="Proteomes" id="UP001055712"/>
    </source>
</evidence>
<keyword evidence="6 11" id="KW-0067">ATP-binding</keyword>
<evidence type="ECO:0000256" key="3">
    <source>
        <dbReference type="ARBA" id="ARBA00022741"/>
    </source>
</evidence>
<dbReference type="PANTHER" id="PTHR11630">
    <property type="entry name" value="DNA REPLICATION LICENSING FACTOR MCM FAMILY MEMBER"/>
    <property type="match status" value="1"/>
</dbReference>
<evidence type="ECO:0000256" key="10">
    <source>
        <dbReference type="ARBA" id="ARBA00047995"/>
    </source>
</evidence>
<evidence type="ECO:0000256" key="2">
    <source>
        <dbReference type="ARBA" id="ARBA00022705"/>
    </source>
</evidence>
<evidence type="ECO:0000256" key="11">
    <source>
        <dbReference type="RuleBase" id="RU004070"/>
    </source>
</evidence>
<sequence>MAMDFRSDRQALEDFLLNFLEVGHDDAGKTVTKPKYMEMLQDIANRQRSTLEVDLDDLDGFSKDPELVEHLERNTQQYLVLLAEAADNIMPSATDENLPEDVFDVLLDQRRRAQDMTRAQMEVEGRAEQQDPHFALPPSLLRRFEVLVRPRCKATRRKMREISADCIGSLVSFKGIVTQVSDVRPLLTVATYLDDQTGFEIYQEVTGKSFNPLLEAPEEVKKMNGGKSELFMQVRGSKFVKYQECKIQECPDEVPQGSTPRTLMVHLRGSLTRSLKAGDSVVLSGIFLPEPYTGQRAMLRATLLTATYMEVMAVKQNKQSYQDMNLSDGQRAAIESMTEEGDIYTRLATSIAPEIYGHEDVKKALLLAMVGGVSKVLGDGMKLRGDIHACLMGDPGVAKSQLLRYVAHISPRAVYTTGKGSSGVGLTAAVMKDPTTNEMVLEGGALVMADKGICCIDEFDKMEDGDRTAIHEVMEQQTVSIAKAGITTTLNTRTTVLAAANPAFGRYDIRRSPAENINLPAALLSRFDILWLMLDRPSMELDLSLAQHVLTVHRDGRPPVPVGAAPLPPEMLRAYIAAAKQYEPYVPESLTDYLAAVYAEMRAEEAATDMPHSYTTARTLLSILRLSQSLARLRFADAVEQSDVDEALRLMKMSKASLYDDAGAERAVDPISQVFSRIRQHAERTKRDSYSWADLLDFLGTSFKPEQIRQCLVDYASINVWQLDGTDSEAPSIVLARA</sequence>
<dbReference type="AlphaFoldDB" id="A0A9D4Z270"/>
<dbReference type="Pfam" id="PF14551">
    <property type="entry name" value="MCM_N"/>
    <property type="match status" value="1"/>
</dbReference>
<evidence type="ECO:0000256" key="7">
    <source>
        <dbReference type="ARBA" id="ARBA00023125"/>
    </source>
</evidence>
<evidence type="ECO:0000259" key="13">
    <source>
        <dbReference type="PROSITE" id="PS50051"/>
    </source>
</evidence>
<dbReference type="GO" id="GO:0017116">
    <property type="term" value="F:single-stranded DNA helicase activity"/>
    <property type="evidence" value="ECO:0007669"/>
    <property type="project" value="TreeGrafter"/>
</dbReference>
<dbReference type="GO" id="GO:0005524">
    <property type="term" value="F:ATP binding"/>
    <property type="evidence" value="ECO:0007669"/>
    <property type="project" value="UniProtKB-KW"/>
</dbReference>
<dbReference type="Proteomes" id="UP001055712">
    <property type="component" value="Unassembled WGS sequence"/>
</dbReference>
<dbReference type="Gene3D" id="2.40.50.140">
    <property type="entry name" value="Nucleic acid-binding proteins"/>
    <property type="match status" value="1"/>
</dbReference>
<dbReference type="PROSITE" id="PS50051">
    <property type="entry name" value="MCM_2"/>
    <property type="match status" value="1"/>
</dbReference>
<keyword evidence="3 11" id="KW-0547">Nucleotide-binding</keyword>
<feature type="domain" description="MCM C-terminal AAA(+) ATPase" evidence="13">
    <location>
        <begin position="343"/>
        <end position="549"/>
    </location>
</feature>
<accession>A0A9D4Z270</accession>
<dbReference type="InterPro" id="IPR008050">
    <property type="entry name" value="MCM7"/>
</dbReference>
<keyword evidence="2 12" id="KW-0235">DNA replication</keyword>
<evidence type="ECO:0000256" key="12">
    <source>
        <dbReference type="RuleBase" id="RU365012"/>
    </source>
</evidence>
<dbReference type="InterPro" id="IPR027925">
    <property type="entry name" value="MCM_N"/>
</dbReference>
<dbReference type="GO" id="GO:0006271">
    <property type="term" value="P:DNA strand elongation involved in DNA replication"/>
    <property type="evidence" value="ECO:0007669"/>
    <property type="project" value="TreeGrafter"/>
</dbReference>
<dbReference type="Pfam" id="PF17207">
    <property type="entry name" value="MCM_OB"/>
    <property type="match status" value="1"/>
</dbReference>
<dbReference type="InterPro" id="IPR018525">
    <property type="entry name" value="MCM_CS"/>
</dbReference>
<dbReference type="SMART" id="SM00382">
    <property type="entry name" value="AAA"/>
    <property type="match status" value="1"/>
</dbReference>
<gene>
    <name evidence="12" type="primary">MCM7</name>
    <name evidence="14" type="ORF">D9Q98_000454</name>
</gene>
<dbReference type="PROSITE" id="PS00847">
    <property type="entry name" value="MCM_1"/>
    <property type="match status" value="1"/>
</dbReference>
<protein>
    <recommendedName>
        <fullName evidence="12">DNA replication licensing factor MCM7</fullName>
        <ecNumber evidence="12">3.6.4.12</ecNumber>
    </recommendedName>
</protein>
<dbReference type="GO" id="GO:0003697">
    <property type="term" value="F:single-stranded DNA binding"/>
    <property type="evidence" value="ECO:0007669"/>
    <property type="project" value="TreeGrafter"/>
</dbReference>
<dbReference type="GO" id="GO:0006270">
    <property type="term" value="P:DNA replication initiation"/>
    <property type="evidence" value="ECO:0007669"/>
    <property type="project" value="InterPro"/>
</dbReference>
<comment type="caution">
    <text evidence="14">The sequence shown here is derived from an EMBL/GenBank/DDBJ whole genome shotgun (WGS) entry which is preliminary data.</text>
</comment>
<comment type="catalytic activity">
    <reaction evidence="10 12">
        <text>ATP + H2O = ADP + phosphate + H(+)</text>
        <dbReference type="Rhea" id="RHEA:13065"/>
        <dbReference type="ChEBI" id="CHEBI:15377"/>
        <dbReference type="ChEBI" id="CHEBI:15378"/>
        <dbReference type="ChEBI" id="CHEBI:30616"/>
        <dbReference type="ChEBI" id="CHEBI:43474"/>
        <dbReference type="ChEBI" id="CHEBI:456216"/>
        <dbReference type="EC" id="3.6.4.12"/>
    </reaction>
</comment>